<dbReference type="InterPro" id="IPR001841">
    <property type="entry name" value="Znf_RING"/>
</dbReference>
<feature type="compositionally biased region" description="Polar residues" evidence="15">
    <location>
        <begin position="662"/>
        <end position="684"/>
    </location>
</feature>
<dbReference type="PANTHER" id="PTHR13480:SF0">
    <property type="entry name" value="E3 UBIQUITIN-PROTEIN LIGASE HAKAI"/>
    <property type="match status" value="1"/>
</dbReference>
<feature type="region of interest" description="Disordered" evidence="15">
    <location>
        <begin position="294"/>
        <end position="359"/>
    </location>
</feature>
<dbReference type="Gene3D" id="3.30.40.10">
    <property type="entry name" value="Zinc/RING finger domain, C3HC4 (zinc finger)"/>
    <property type="match status" value="1"/>
</dbReference>
<feature type="compositionally biased region" description="Polar residues" evidence="15">
    <location>
        <begin position="692"/>
        <end position="711"/>
    </location>
</feature>
<evidence type="ECO:0000256" key="6">
    <source>
        <dbReference type="ARBA" id="ARBA00022679"/>
    </source>
</evidence>
<reference evidence="17" key="1">
    <citation type="submission" date="2021-04" db="EMBL/GenBank/DDBJ databases">
        <authorList>
            <consortium name="Molecular Ecology Group"/>
        </authorList>
    </citation>
    <scope>NUCLEOTIDE SEQUENCE</scope>
</reference>
<keyword evidence="18" id="KW-1185">Reference proteome</keyword>
<dbReference type="GO" id="GO:0005634">
    <property type="term" value="C:nucleus"/>
    <property type="evidence" value="ECO:0007669"/>
    <property type="project" value="UniProtKB-SubCell"/>
</dbReference>
<evidence type="ECO:0000256" key="4">
    <source>
        <dbReference type="ARBA" id="ARBA00012483"/>
    </source>
</evidence>
<evidence type="ECO:0000256" key="5">
    <source>
        <dbReference type="ARBA" id="ARBA00022473"/>
    </source>
</evidence>
<evidence type="ECO:0000256" key="7">
    <source>
        <dbReference type="ARBA" id="ARBA00022723"/>
    </source>
</evidence>
<evidence type="ECO:0000256" key="11">
    <source>
        <dbReference type="ARBA" id="ARBA00023242"/>
    </source>
</evidence>
<feature type="region of interest" description="Disordered" evidence="15">
    <location>
        <begin position="506"/>
        <end position="772"/>
    </location>
</feature>
<dbReference type="EMBL" id="CAJHNH020008572">
    <property type="protein sequence ID" value="CAG5136798.1"/>
    <property type="molecule type" value="Genomic_DNA"/>
</dbReference>
<dbReference type="PANTHER" id="PTHR13480">
    <property type="entry name" value="E3 UBIQUITIN-PROTEIN LIGASE HAKAI-RELATED"/>
    <property type="match status" value="1"/>
</dbReference>
<dbReference type="InterPro" id="IPR041042">
    <property type="entry name" value="Znf_Hakai"/>
</dbReference>
<keyword evidence="5" id="KW-0217">Developmental protein</keyword>
<evidence type="ECO:0000256" key="15">
    <source>
        <dbReference type="SAM" id="MobiDB-lite"/>
    </source>
</evidence>
<feature type="compositionally biased region" description="Polar residues" evidence="15">
    <location>
        <begin position="733"/>
        <end position="753"/>
    </location>
</feature>
<feature type="compositionally biased region" description="Low complexity" evidence="15">
    <location>
        <begin position="138"/>
        <end position="153"/>
    </location>
</feature>
<dbReference type="Pfam" id="PF18408">
    <property type="entry name" value="zf_Hakai"/>
    <property type="match status" value="1"/>
</dbReference>
<evidence type="ECO:0000259" key="16">
    <source>
        <dbReference type="PROSITE" id="PS50089"/>
    </source>
</evidence>
<feature type="region of interest" description="Disordered" evidence="15">
    <location>
        <begin position="131"/>
        <end position="220"/>
    </location>
</feature>
<feature type="compositionally biased region" description="Low complexity" evidence="15">
    <location>
        <begin position="186"/>
        <end position="207"/>
    </location>
</feature>
<dbReference type="InterPro" id="IPR017907">
    <property type="entry name" value="Znf_RING_CS"/>
</dbReference>
<dbReference type="OrthoDB" id="547746at2759"/>
<proteinExistence type="inferred from homology"/>
<keyword evidence="6" id="KW-0808">Transferase</keyword>
<dbReference type="InterPro" id="IPR013083">
    <property type="entry name" value="Znf_RING/FYVE/PHD"/>
</dbReference>
<feature type="compositionally biased region" description="Polar residues" evidence="15">
    <location>
        <begin position="761"/>
        <end position="772"/>
    </location>
</feature>
<feature type="compositionally biased region" description="Pro residues" evidence="15">
    <location>
        <begin position="330"/>
        <end position="341"/>
    </location>
</feature>
<feature type="domain" description="RING-type" evidence="16">
    <location>
        <begin position="51"/>
        <end position="86"/>
    </location>
</feature>
<comment type="catalytic activity">
    <reaction evidence="1">
        <text>S-ubiquitinyl-[E2 ubiquitin-conjugating enzyme]-L-cysteine + [acceptor protein]-L-lysine = [E2 ubiquitin-conjugating enzyme]-L-cysteine + N(6)-ubiquitinyl-[acceptor protein]-L-lysine.</text>
        <dbReference type="EC" id="2.3.2.27"/>
    </reaction>
</comment>
<comment type="caution">
    <text evidence="17">The sequence shown here is derived from an EMBL/GenBank/DDBJ whole genome shotgun (WGS) entry which is preliminary data.</text>
</comment>
<dbReference type="Proteomes" id="UP000678393">
    <property type="component" value="Unassembled WGS sequence"/>
</dbReference>
<dbReference type="InterPro" id="IPR040380">
    <property type="entry name" value="HAKAI-like_RING-HC"/>
</dbReference>
<evidence type="ECO:0000256" key="2">
    <source>
        <dbReference type="ARBA" id="ARBA00004123"/>
    </source>
</evidence>
<keyword evidence="10" id="KW-0862">Zinc</keyword>
<sequence length="772" mass="84473">MDDFAEEEVVENPTIRAAYNLAPLHQSQPLRWDYEVHLIGEKIYDKIIHLCETCELPILVYGRLLPCKHIFCFDCARKCDKSCKRCAAKVQKVEKSALGTVYVCTHGAPKHSTKGCRRTYLSQRDLQAHIAHRHMPKASSSSSTSSSTSAQSQPAPNQLPLTKQQAAQQAAQKQLGTQDMHHASPVQSHHQQSVLPVQSSLVSPVPHHLTHQQSGLPVNSQQMSPAAQLIPGLGDSRTPMATAAHSVMGHNSPLMQPAASPGAMQQGMGLPYGSAPQANPDMFHSLEMGQQPGIPGSHMQAGQTHQPYPQPAQFPPGMMPQMGSQQLQPSVPPPLHPPPFGHPHTSMPVPPNMDNYSEPQPRTNVNLITVPIQDEGQYRPLPNINSSVGPHPGGPYPQTRPSMPSQTIAFTQPVLSSSTYSSPTTFPHMVGQPPPHMQAPDSPQGLPFNQPNAPFNQLNAPVNQPNALHPNNPGHIVNSRPGIGGSLHQGGHPMTVGVVRPQGGAGLMPTPVAAPGGQGVVNRFPPHGQWPPQRSVHPSLTQGQQQQQQRPPPPLMETQFQPSGRPQHNENQFQQSGRSPHTETQFQQSGRPPHAENLFQPSGRPPHSQTQFQQGGRPPHTENQFQQGGRPPHADNQFQPGGRPPPHTENQFMQGGRPPPHTENQFQQSGRPPPHNENQFQQSGGRPPHADNQFQQSGRPPPQHTENQFQQGGRPPHADNQFQQSGRPPPPHNENQFQQGGRQPPHTENQFQQGGRPPPHTENQFQQSGYYH</sequence>
<dbReference type="AlphaFoldDB" id="A0A8S4A932"/>
<organism evidence="17 18">
    <name type="scientific">Candidula unifasciata</name>
    <dbReference type="NCBI Taxonomy" id="100452"/>
    <lineage>
        <taxon>Eukaryota</taxon>
        <taxon>Metazoa</taxon>
        <taxon>Spiralia</taxon>
        <taxon>Lophotrochozoa</taxon>
        <taxon>Mollusca</taxon>
        <taxon>Gastropoda</taxon>
        <taxon>Heterobranchia</taxon>
        <taxon>Euthyneura</taxon>
        <taxon>Panpulmonata</taxon>
        <taxon>Eupulmonata</taxon>
        <taxon>Stylommatophora</taxon>
        <taxon>Helicina</taxon>
        <taxon>Helicoidea</taxon>
        <taxon>Geomitridae</taxon>
        <taxon>Candidula</taxon>
    </lineage>
</organism>
<dbReference type="EC" id="2.3.2.27" evidence="4"/>
<comment type="similarity">
    <text evidence="12">Belongs to the Hakai family.</text>
</comment>
<keyword evidence="7" id="KW-0479">Metal-binding</keyword>
<comment type="pathway">
    <text evidence="3">Protein modification; protein ubiquitination.</text>
</comment>
<evidence type="ECO:0000313" key="18">
    <source>
        <dbReference type="Proteomes" id="UP000678393"/>
    </source>
</evidence>
<dbReference type="GO" id="GO:0016567">
    <property type="term" value="P:protein ubiquitination"/>
    <property type="evidence" value="ECO:0007669"/>
    <property type="project" value="InterPro"/>
</dbReference>
<feature type="compositionally biased region" description="Polar residues" evidence="15">
    <location>
        <begin position="558"/>
        <end position="590"/>
    </location>
</feature>
<keyword evidence="11" id="KW-0539">Nucleus</keyword>
<protein>
    <recommendedName>
        <fullName evidence="13">E3 ubiquitin-protein ligase Hakai</fullName>
        <ecNumber evidence="4">2.3.2.27</ecNumber>
    </recommendedName>
</protein>
<evidence type="ECO:0000256" key="1">
    <source>
        <dbReference type="ARBA" id="ARBA00000900"/>
    </source>
</evidence>
<evidence type="ECO:0000313" key="17">
    <source>
        <dbReference type="EMBL" id="CAG5136798.1"/>
    </source>
</evidence>
<evidence type="ECO:0000256" key="13">
    <source>
        <dbReference type="ARBA" id="ARBA00041081"/>
    </source>
</evidence>
<keyword evidence="8 14" id="KW-0863">Zinc-finger</keyword>
<feature type="compositionally biased region" description="Low complexity" evidence="15">
    <location>
        <begin position="163"/>
        <end position="174"/>
    </location>
</feature>
<name>A0A8S4A932_9EUPU</name>
<dbReference type="GO" id="GO:0008270">
    <property type="term" value="F:zinc ion binding"/>
    <property type="evidence" value="ECO:0007669"/>
    <property type="project" value="UniProtKB-KW"/>
</dbReference>
<dbReference type="GO" id="GO:0061630">
    <property type="term" value="F:ubiquitin protein ligase activity"/>
    <property type="evidence" value="ECO:0007669"/>
    <property type="project" value="UniProtKB-EC"/>
</dbReference>
<dbReference type="InterPro" id="IPR040383">
    <property type="entry name" value="HAKAI/CBLL2"/>
</dbReference>
<dbReference type="Gene3D" id="6.10.140.2210">
    <property type="match status" value="1"/>
</dbReference>
<dbReference type="PROSITE" id="PS50089">
    <property type="entry name" value="ZF_RING_2"/>
    <property type="match status" value="1"/>
</dbReference>
<feature type="compositionally biased region" description="Polar residues" evidence="15">
    <location>
        <begin position="211"/>
        <end position="220"/>
    </location>
</feature>
<keyword evidence="9" id="KW-0833">Ubl conjugation pathway</keyword>
<dbReference type="PROSITE" id="PS00518">
    <property type="entry name" value="ZF_RING_1"/>
    <property type="match status" value="1"/>
</dbReference>
<dbReference type="GO" id="GO:0030155">
    <property type="term" value="P:regulation of cell adhesion"/>
    <property type="evidence" value="ECO:0007669"/>
    <property type="project" value="TreeGrafter"/>
</dbReference>
<evidence type="ECO:0000256" key="9">
    <source>
        <dbReference type="ARBA" id="ARBA00022786"/>
    </source>
</evidence>
<feature type="compositionally biased region" description="Pro residues" evidence="15">
    <location>
        <begin position="308"/>
        <end position="318"/>
    </location>
</feature>
<evidence type="ECO:0000256" key="3">
    <source>
        <dbReference type="ARBA" id="ARBA00004906"/>
    </source>
</evidence>
<evidence type="ECO:0000256" key="8">
    <source>
        <dbReference type="ARBA" id="ARBA00022771"/>
    </source>
</evidence>
<evidence type="ECO:0000256" key="10">
    <source>
        <dbReference type="ARBA" id="ARBA00022833"/>
    </source>
</evidence>
<comment type="subcellular location">
    <subcellularLocation>
        <location evidence="2">Nucleus</location>
    </subcellularLocation>
</comment>
<dbReference type="CDD" id="cd16508">
    <property type="entry name" value="RING-HC_HAKAI-like"/>
    <property type="match status" value="1"/>
</dbReference>
<evidence type="ECO:0000256" key="14">
    <source>
        <dbReference type="PROSITE-ProRule" id="PRU00175"/>
    </source>
</evidence>
<evidence type="ECO:0000256" key="12">
    <source>
        <dbReference type="ARBA" id="ARBA00038499"/>
    </source>
</evidence>
<gene>
    <name evidence="17" type="ORF">CUNI_LOCUS22356</name>
</gene>
<accession>A0A8S4A932</accession>